<protein>
    <submittedName>
        <fullName evidence="1 2">Uncharacterized protein</fullName>
    </submittedName>
</protein>
<evidence type="ECO:0000313" key="3">
    <source>
        <dbReference type="Proteomes" id="UP000001555"/>
    </source>
</evidence>
<name>B7PST7_IXOSC</name>
<proteinExistence type="predicted"/>
<dbReference type="VEuPathDB" id="VectorBase:ISCW008306"/>
<dbReference type="EnsemblMetazoa" id="ISCW008306-RA">
    <property type="protein sequence ID" value="ISCW008306-PA"/>
    <property type="gene ID" value="ISCW008306"/>
</dbReference>
<dbReference type="OrthoDB" id="6437696at2759"/>
<dbReference type="Proteomes" id="UP000001555">
    <property type="component" value="Unassembled WGS sequence"/>
</dbReference>
<dbReference type="Gene3D" id="1.20.1070.10">
    <property type="entry name" value="Rhodopsin 7-helix transmembrane proteins"/>
    <property type="match status" value="1"/>
</dbReference>
<dbReference type="VEuPathDB" id="VectorBase:ISCI008306"/>
<dbReference type="AlphaFoldDB" id="B7PST7"/>
<dbReference type="InParanoid" id="B7PST7"/>
<organism>
    <name type="scientific">Ixodes scapularis</name>
    <name type="common">Black-legged tick</name>
    <name type="synonym">Deer tick</name>
    <dbReference type="NCBI Taxonomy" id="6945"/>
    <lineage>
        <taxon>Eukaryota</taxon>
        <taxon>Metazoa</taxon>
        <taxon>Ecdysozoa</taxon>
        <taxon>Arthropoda</taxon>
        <taxon>Chelicerata</taxon>
        <taxon>Arachnida</taxon>
        <taxon>Acari</taxon>
        <taxon>Parasitiformes</taxon>
        <taxon>Ixodida</taxon>
        <taxon>Ixodoidea</taxon>
        <taxon>Ixodidae</taxon>
        <taxon>Ixodinae</taxon>
        <taxon>Ixodes</taxon>
    </lineage>
</organism>
<evidence type="ECO:0000313" key="2">
    <source>
        <dbReference type="EnsemblMetazoa" id="ISCW008306-PA"/>
    </source>
</evidence>
<sequence>MLPLLGLTWIPGFLLLDNSRFSVVMTYVFCVLNTLQIRLRRSSAVDERGSSSTVTSDSRVIATIFGKRGSLSFNTADVASWDLMAGKFTSTVALHRHPHCTPPSTD</sequence>
<evidence type="ECO:0000313" key="1">
    <source>
        <dbReference type="EMBL" id="EEC09659.1"/>
    </source>
</evidence>
<dbReference type="EMBL" id="ABJB010632255">
    <property type="status" value="NOT_ANNOTATED_CDS"/>
    <property type="molecule type" value="Genomic_DNA"/>
</dbReference>
<gene>
    <name evidence="1" type="ORF">IscW_ISCW008306</name>
</gene>
<dbReference type="VEuPathDB" id="VectorBase:ISCP_036322"/>
<dbReference type="PaxDb" id="6945-B7PST7"/>
<reference evidence="1 3" key="1">
    <citation type="submission" date="2008-03" db="EMBL/GenBank/DDBJ databases">
        <title>Annotation of Ixodes scapularis.</title>
        <authorList>
            <consortium name="Ixodes scapularis Genome Project Consortium"/>
            <person name="Caler E."/>
            <person name="Hannick L.I."/>
            <person name="Bidwell S."/>
            <person name="Joardar V."/>
            <person name="Thiagarajan M."/>
            <person name="Amedeo P."/>
            <person name="Galinsky K.J."/>
            <person name="Schobel S."/>
            <person name="Inman J."/>
            <person name="Hostetler J."/>
            <person name="Miller J."/>
            <person name="Hammond M."/>
            <person name="Megy K."/>
            <person name="Lawson D."/>
            <person name="Kodira C."/>
            <person name="Sutton G."/>
            <person name="Meyer J."/>
            <person name="Hill C.A."/>
            <person name="Birren B."/>
            <person name="Nene V."/>
            <person name="Collins F."/>
            <person name="Alarcon-Chaidez F."/>
            <person name="Wikel S."/>
            <person name="Strausberg R."/>
        </authorList>
    </citation>
    <scope>NUCLEOTIDE SEQUENCE [LARGE SCALE GENOMIC DNA]</scope>
    <source>
        <strain evidence="3">Wikel</strain>
        <strain evidence="1">Wikel colony</strain>
    </source>
</reference>
<dbReference type="EMBL" id="ABJB010122863">
    <property type="status" value="NOT_ANNOTATED_CDS"/>
    <property type="molecule type" value="Genomic_DNA"/>
</dbReference>
<reference evidence="2" key="2">
    <citation type="submission" date="2020-05" db="UniProtKB">
        <authorList>
            <consortium name="EnsemblMetazoa"/>
        </authorList>
    </citation>
    <scope>IDENTIFICATION</scope>
    <source>
        <strain evidence="2">wikel</strain>
    </source>
</reference>
<dbReference type="HOGENOM" id="CLU_2226075_0_0_1"/>
<accession>B7PST7</accession>
<keyword evidence="3" id="KW-1185">Reference proteome</keyword>
<dbReference type="EMBL" id="DS780529">
    <property type="protein sequence ID" value="EEC09659.1"/>
    <property type="molecule type" value="Genomic_DNA"/>
</dbReference>